<evidence type="ECO:0000313" key="2">
    <source>
        <dbReference type="Proteomes" id="UP000814128"/>
    </source>
</evidence>
<protein>
    <submittedName>
        <fullName evidence="1">Terpenoid cyclases/Protein prenyltransferase</fullName>
    </submittedName>
</protein>
<proteinExistence type="predicted"/>
<gene>
    <name evidence="1" type="ORF">K488DRAFT_76691</name>
</gene>
<reference evidence="1" key="2">
    <citation type="journal article" date="2022" name="New Phytol.">
        <title>Evolutionary transition to the ectomycorrhizal habit in the genomes of a hyperdiverse lineage of mushroom-forming fungi.</title>
        <authorList>
            <person name="Looney B."/>
            <person name="Miyauchi S."/>
            <person name="Morin E."/>
            <person name="Drula E."/>
            <person name="Courty P.E."/>
            <person name="Kohler A."/>
            <person name="Kuo A."/>
            <person name="LaButti K."/>
            <person name="Pangilinan J."/>
            <person name="Lipzen A."/>
            <person name="Riley R."/>
            <person name="Andreopoulos W."/>
            <person name="He G."/>
            <person name="Johnson J."/>
            <person name="Nolan M."/>
            <person name="Tritt A."/>
            <person name="Barry K.W."/>
            <person name="Grigoriev I.V."/>
            <person name="Nagy L.G."/>
            <person name="Hibbett D."/>
            <person name="Henrissat B."/>
            <person name="Matheny P.B."/>
            <person name="Labbe J."/>
            <person name="Martin F.M."/>
        </authorList>
    </citation>
    <scope>NUCLEOTIDE SEQUENCE</scope>
    <source>
        <strain evidence="1">EC-137</strain>
    </source>
</reference>
<reference evidence="1" key="1">
    <citation type="submission" date="2021-02" db="EMBL/GenBank/DDBJ databases">
        <authorList>
            <consortium name="DOE Joint Genome Institute"/>
            <person name="Ahrendt S."/>
            <person name="Looney B.P."/>
            <person name="Miyauchi S."/>
            <person name="Morin E."/>
            <person name="Drula E."/>
            <person name="Courty P.E."/>
            <person name="Chicoki N."/>
            <person name="Fauchery L."/>
            <person name="Kohler A."/>
            <person name="Kuo A."/>
            <person name="Labutti K."/>
            <person name="Pangilinan J."/>
            <person name="Lipzen A."/>
            <person name="Riley R."/>
            <person name="Andreopoulos W."/>
            <person name="He G."/>
            <person name="Johnson J."/>
            <person name="Barry K.W."/>
            <person name="Grigoriev I.V."/>
            <person name="Nagy L."/>
            <person name="Hibbett D."/>
            <person name="Henrissat B."/>
            <person name="Matheny P.B."/>
            <person name="Labbe J."/>
            <person name="Martin F."/>
        </authorList>
    </citation>
    <scope>NUCLEOTIDE SEQUENCE</scope>
    <source>
        <strain evidence="1">EC-137</strain>
    </source>
</reference>
<comment type="caution">
    <text evidence="1">The sequence shown here is derived from an EMBL/GenBank/DDBJ whole genome shotgun (WGS) entry which is preliminary data.</text>
</comment>
<dbReference type="EMBL" id="MU273486">
    <property type="protein sequence ID" value="KAI0035333.1"/>
    <property type="molecule type" value="Genomic_DNA"/>
</dbReference>
<sequence>MTSVNQPLPKHALDDEYPTKTSALQRETEDILQAHVAQGAPTLDRSAHLQFLIRNLVQGFPARYISQDASQPWLMYWTLQSFSVLQVAVDPVNKQRAIDTIMAWQHPDGGFAGGSGQAAHLLPTYASICSLAIVGRPGPGGGWDQIDREKLYKLFMSLKQPDGSFIVSEHGEVDVRGIYCLLVSAYLVDILTPELIEDTAAFIASCQTYEGGFASASHPYYAAQEDKNTPLQCISSPRPNLGEAHGGYTYCALAAWVLLKPFLPEEGAPSIDVKRLLRWAVNMQGSETEVGGFRGRTNKLIDGCYSWWGGGEFALLEALGVSGHREHAPLRPQHEAGPTEEWVGSDDSVFNRDAMQRFILLTAQHPAGGLRDKPPKHPDAYHTLYCLAGLSVAQHRVTQSPARRSELRSAWTPKPEIKYDMVRKTAFTEALCWSEEEGSSIIIGPASNRVNASHPLFNLTMTHSEGIMAHFYKQTLPKRFVRAPPKVA</sequence>
<keyword evidence="2" id="KW-1185">Reference proteome</keyword>
<accession>A0ACB8QV06</accession>
<evidence type="ECO:0000313" key="1">
    <source>
        <dbReference type="EMBL" id="KAI0035333.1"/>
    </source>
</evidence>
<dbReference type="Proteomes" id="UP000814128">
    <property type="component" value="Unassembled WGS sequence"/>
</dbReference>
<organism evidence="1 2">
    <name type="scientific">Vararia minispora EC-137</name>
    <dbReference type="NCBI Taxonomy" id="1314806"/>
    <lineage>
        <taxon>Eukaryota</taxon>
        <taxon>Fungi</taxon>
        <taxon>Dikarya</taxon>
        <taxon>Basidiomycota</taxon>
        <taxon>Agaricomycotina</taxon>
        <taxon>Agaricomycetes</taxon>
        <taxon>Russulales</taxon>
        <taxon>Lachnocladiaceae</taxon>
        <taxon>Vararia</taxon>
    </lineage>
</organism>
<name>A0ACB8QV06_9AGAM</name>